<accession>A0A9E4MXI8</accession>
<dbReference type="Proteomes" id="UP000886687">
    <property type="component" value="Unassembled WGS sequence"/>
</dbReference>
<evidence type="ECO:0000313" key="1">
    <source>
        <dbReference type="EMBL" id="MCG7937457.1"/>
    </source>
</evidence>
<reference evidence="1" key="1">
    <citation type="journal article" date="2021" name="Proc. Natl. Acad. Sci. U.S.A.">
        <title>Global biogeography of chemosynthetic symbionts reveals both localized and globally distributed symbiont groups. .</title>
        <authorList>
            <person name="Osvatic J.T."/>
            <person name="Wilkins L.G.E."/>
            <person name="Leibrecht L."/>
            <person name="Leray M."/>
            <person name="Zauner S."/>
            <person name="Polzin J."/>
            <person name="Camacho Y."/>
            <person name="Gros O."/>
            <person name="van Gils J.A."/>
            <person name="Eisen J.A."/>
            <person name="Petersen J.M."/>
            <person name="Yuen B."/>
        </authorList>
    </citation>
    <scope>NUCLEOTIDE SEQUENCE</scope>
    <source>
        <strain evidence="1">MAGL173</strain>
    </source>
</reference>
<dbReference type="AlphaFoldDB" id="A0A9E4MXI8"/>
<dbReference type="EMBL" id="JAEPDI010000001">
    <property type="protein sequence ID" value="MCG7937457.1"/>
    <property type="molecule type" value="Genomic_DNA"/>
</dbReference>
<evidence type="ECO:0000313" key="2">
    <source>
        <dbReference type="Proteomes" id="UP000886687"/>
    </source>
</evidence>
<organism evidence="1 2">
    <name type="scientific">Candidatus Thiodiazotropha lotti</name>
    <dbReference type="NCBI Taxonomy" id="2792787"/>
    <lineage>
        <taxon>Bacteria</taxon>
        <taxon>Pseudomonadati</taxon>
        <taxon>Pseudomonadota</taxon>
        <taxon>Gammaproteobacteria</taxon>
        <taxon>Chromatiales</taxon>
        <taxon>Sedimenticolaceae</taxon>
        <taxon>Candidatus Thiodiazotropha</taxon>
    </lineage>
</organism>
<name>A0A9E4MXI8_9GAMM</name>
<comment type="caution">
    <text evidence="1">The sequence shown here is derived from an EMBL/GenBank/DDBJ whole genome shotgun (WGS) entry which is preliminary data.</text>
</comment>
<proteinExistence type="predicted"/>
<protein>
    <recommendedName>
        <fullName evidence="3">Flagellar FliJ protein</fullName>
    </recommendedName>
</protein>
<sequence length="152" mass="18712">MDRSQIKKLNKLNDLRLKRQERKIKQAKLSYIEACKKVENRNIQINDIKEKKQDLTKYLKIESNSKSPIKREYVQIRRFWLNYDLEMHEYYLEQELDERSTNHNNYQSDKKIWHKQKLKSQKLSELYVKSCKQHNSIIENREDEVSQEHMVK</sequence>
<gene>
    <name evidence="1" type="ORF">JAZ04_01175</name>
</gene>
<evidence type="ECO:0008006" key="3">
    <source>
        <dbReference type="Google" id="ProtNLM"/>
    </source>
</evidence>